<feature type="compositionally biased region" description="Basic and acidic residues" evidence="1">
    <location>
        <begin position="274"/>
        <end position="295"/>
    </location>
</feature>
<feature type="domain" description="DUF8167" evidence="4">
    <location>
        <begin position="235"/>
        <end position="342"/>
    </location>
</feature>
<reference evidence="5 6" key="2">
    <citation type="journal article" date="2013" name="PLoS ONE">
        <title>INDIGO - INtegrated Data Warehouse of MIcrobial GenOmes with Examples from the Red Sea Extremophiles.</title>
        <authorList>
            <person name="Alam I."/>
            <person name="Antunes A."/>
            <person name="Kamau A.A."/>
            <person name="Ba Alawi W."/>
            <person name="Kalkatawi M."/>
            <person name="Stingl U."/>
            <person name="Bajic V.B."/>
        </authorList>
    </citation>
    <scope>NUCLEOTIDE SEQUENCE [LARGE SCALE GENOMIC DNA]</scope>
    <source>
        <strain evidence="5 6">SARL4B</strain>
    </source>
</reference>
<proteinExistence type="predicted"/>
<organism evidence="5 6">
    <name type="scientific">Halorhabdus tiamatea SARL4B</name>
    <dbReference type="NCBI Taxonomy" id="1033806"/>
    <lineage>
        <taxon>Archaea</taxon>
        <taxon>Methanobacteriati</taxon>
        <taxon>Methanobacteriota</taxon>
        <taxon>Stenosarchaea group</taxon>
        <taxon>Halobacteria</taxon>
        <taxon>Halobacteriales</taxon>
        <taxon>Haloarculaceae</taxon>
        <taxon>Halorhabdus</taxon>
    </lineage>
</organism>
<dbReference type="InterPro" id="IPR058604">
    <property type="entry name" value="DUF8167_3rd"/>
</dbReference>
<keyword evidence="2" id="KW-0472">Membrane</keyword>
<keyword evidence="2" id="KW-0812">Transmembrane</keyword>
<feature type="compositionally biased region" description="Basic and acidic residues" evidence="1">
    <location>
        <begin position="409"/>
        <end position="431"/>
    </location>
</feature>
<protein>
    <submittedName>
        <fullName evidence="5">TrkA-C domain protein</fullName>
    </submittedName>
</protein>
<feature type="region of interest" description="Disordered" evidence="1">
    <location>
        <begin position="274"/>
        <end position="310"/>
    </location>
</feature>
<dbReference type="Pfam" id="PF26503">
    <property type="entry name" value="DUF8167_3rd"/>
    <property type="match status" value="1"/>
</dbReference>
<feature type="domain" description="DUF8167" evidence="3">
    <location>
        <begin position="148"/>
        <end position="219"/>
    </location>
</feature>
<dbReference type="InterPro" id="IPR058603">
    <property type="entry name" value="DUF8167_2nd"/>
</dbReference>
<dbReference type="OrthoDB" id="387162at2157"/>
<dbReference type="AlphaFoldDB" id="U2E3W9"/>
<dbReference type="GeneID" id="23798455"/>
<feature type="transmembrane region" description="Helical" evidence="2">
    <location>
        <begin position="6"/>
        <end position="31"/>
    </location>
</feature>
<reference evidence="5 6" key="1">
    <citation type="journal article" date="2011" name="J. Bacteriol.">
        <title>Genome sequence of Halorhabdus tiamatea, the first archaeon isolated from a deep-sea anoxic brine lake.</title>
        <authorList>
            <person name="Antunes A."/>
            <person name="Alam I."/>
            <person name="Bajic V.B."/>
            <person name="Stingl U."/>
        </authorList>
    </citation>
    <scope>NUCLEOTIDE SEQUENCE [LARGE SCALE GENOMIC DNA]</scope>
    <source>
        <strain evidence="5 6">SARL4B</strain>
    </source>
</reference>
<feature type="region of interest" description="Disordered" evidence="1">
    <location>
        <begin position="404"/>
        <end position="448"/>
    </location>
</feature>
<evidence type="ECO:0000256" key="1">
    <source>
        <dbReference type="SAM" id="MobiDB-lite"/>
    </source>
</evidence>
<dbReference type="Proteomes" id="UP000003861">
    <property type="component" value="Unassembled WGS sequence"/>
</dbReference>
<dbReference type="RefSeq" id="WP_021029420.1">
    <property type="nucleotide sequence ID" value="NC_021921.1"/>
</dbReference>
<dbReference type="EMBL" id="AFNT02000008">
    <property type="protein sequence ID" value="ERJ06948.1"/>
    <property type="molecule type" value="Genomic_DNA"/>
</dbReference>
<evidence type="ECO:0000313" key="6">
    <source>
        <dbReference type="Proteomes" id="UP000003861"/>
    </source>
</evidence>
<evidence type="ECO:0000256" key="2">
    <source>
        <dbReference type="SAM" id="Phobius"/>
    </source>
</evidence>
<sequence length="475" mass="49855">MRPPLGMLLGAGFGLVAGTTAAGATGVVGFLDSYYRERQRSAAVVLAVGLLVAGGLGLSAGVFTTGITLPGFDSRLSRFPLQLATLIGENALFLGAFGSVTALLGWYGHGLGSRIAGDVPAADPTRSHRGRALSPATVASADEDGRVSIDVTCELAGAKCGPALPTATLDAIESRSWRFPVDLPVDTLETRLAARISTAFGLDVERVSIDQQGRASVAVKLSTSSVPTQLPDGKRAVTVETTIPAGLAPDDRVTLAVEEESVDATVLAVAPVRNEDQSHRGRRTDGVESRSRRQVESVTPEAIPPDRTTAGGNCDVTVAVEAEAVSTVLTADPVTLLVRPSGGNHARGALRQLRRGGMVLRRVRVDEGNHDCLVEHAEDLTVLGVRPPETSDDDTNAWQFRSLESASGSRHDPPSRTDTDSESAVDPRDDQGTDFTLAGTDRSLPPGTELFVIGPDRLLDRLLDPELQSTPSEAL</sequence>
<dbReference type="Pfam" id="PF26502">
    <property type="entry name" value="DUF8167_2nd"/>
    <property type="match status" value="1"/>
</dbReference>
<evidence type="ECO:0000259" key="3">
    <source>
        <dbReference type="Pfam" id="PF26502"/>
    </source>
</evidence>
<gene>
    <name evidence="5" type="ORF">HLRTI_001026</name>
</gene>
<name>U2E3W9_9EURY</name>
<evidence type="ECO:0000313" key="5">
    <source>
        <dbReference type="EMBL" id="ERJ06948.1"/>
    </source>
</evidence>
<dbReference type="STRING" id="1033806.HTIA_0200"/>
<evidence type="ECO:0000259" key="4">
    <source>
        <dbReference type="Pfam" id="PF26503"/>
    </source>
</evidence>
<dbReference type="eggNOG" id="arCOG07570">
    <property type="taxonomic scope" value="Archaea"/>
</dbReference>
<accession>U2E3W9</accession>
<feature type="transmembrane region" description="Helical" evidence="2">
    <location>
        <begin position="43"/>
        <end position="63"/>
    </location>
</feature>
<keyword evidence="2" id="KW-1133">Transmembrane helix</keyword>
<comment type="caution">
    <text evidence="5">The sequence shown here is derived from an EMBL/GenBank/DDBJ whole genome shotgun (WGS) entry which is preliminary data.</text>
</comment>